<evidence type="ECO:0000259" key="10">
    <source>
        <dbReference type="Pfam" id="PF00155"/>
    </source>
</evidence>
<dbReference type="InterPro" id="IPR015421">
    <property type="entry name" value="PyrdxlP-dep_Trfase_major"/>
</dbReference>
<dbReference type="SUPFAM" id="SSF53383">
    <property type="entry name" value="PLP-dependent transferases"/>
    <property type="match status" value="1"/>
</dbReference>
<keyword evidence="8" id="KW-0663">Pyridoxal phosphate</keyword>
<evidence type="ECO:0000256" key="3">
    <source>
        <dbReference type="ARBA" id="ARBA00007441"/>
    </source>
</evidence>
<comment type="subunit">
    <text evidence="4 9">Homodimer.</text>
</comment>
<dbReference type="OrthoDB" id="550424at2759"/>
<dbReference type="InterPro" id="IPR015422">
    <property type="entry name" value="PyrdxlP-dep_Trfase_small"/>
</dbReference>
<dbReference type="FunFam" id="3.40.640.10:FF:000066">
    <property type="entry name" value="Aspartate aminotransferase"/>
    <property type="match status" value="1"/>
</dbReference>
<dbReference type="GO" id="GO:0004069">
    <property type="term" value="F:L-aspartate:2-oxoglutarate aminotransferase activity"/>
    <property type="evidence" value="ECO:0007669"/>
    <property type="project" value="UniProtKB-EC"/>
</dbReference>
<dbReference type="InterPro" id="IPR000796">
    <property type="entry name" value="Asp_trans"/>
</dbReference>
<sequence length="751" mass="82460">MTDAPVVKLLTQLMGIPSVSEQENKIGVWTAKYLEALGYSVEMIPISEGSDRLNVYAYLGEKRESRVMLTSHMDTVPPHIPMCIKDGIIYGRGACDDKGPMAAQIAALEELRAEKAIKDGDVSLLFVVGEEKGGPGMLAANNMNLAWEAIIFGEPTEGKLATGHKGHYVFELFARGVACHSGYPGKGKSATGILVSLLAELQTLQLPTSELLGPTTFHCGKISGGVAYNVMAADAYAQCGIRVATDMAGIKKTVAEVVGKYPDVELRDSFAYPEVLLDSEFEAVSYGTDVPRLRGDHKKFLYGPGSILHAHGENEQVKVADLLESVNIIRSYLLSVTMPDVLAHLQDLPRDEAFAITEDFKADEDPSKVSLGAGVYRDETSSPWILPSVKAAKEILHRTADLYHEYLPIYGSEPFLNSARDLILGPYDVAKSNVVSMQTISGTGANHLGAAFLSQNLKPRRVFISDPSWSNHHLVWEVGGPDVERRTYPYYDARTRSLDFEGMMSCLDGEADEDDVVVLHACAHNPTGIDPTQSQWRQLAELFRRKRLCAFFDSAYQGFASGDVDADAWPVRHFHQDLFDGSATESPQAMCIAQSFSKNFGLYGERVGAFHLVLPRSTPPAGPKSRLVRLIRAEISNAPLFGSRIVHTILSDSGLRHMWLGDLRTMSTRINEARRLLRQGIAKRPGTGDWSHLTSQIGMFSYTGLTAEQVIRLRREHHVYLMLNGRASLSGVNKKNVDYVAEAISSVITSQ</sequence>
<keyword evidence="6 9" id="KW-0808">Transferase</keyword>
<comment type="cofactor">
    <cofactor evidence="1">
        <name>pyridoxal 5'-phosphate</name>
        <dbReference type="ChEBI" id="CHEBI:597326"/>
    </cofactor>
</comment>
<organism evidence="12 13">
    <name type="scientific">Geosmithia morbida</name>
    <dbReference type="NCBI Taxonomy" id="1094350"/>
    <lineage>
        <taxon>Eukaryota</taxon>
        <taxon>Fungi</taxon>
        <taxon>Dikarya</taxon>
        <taxon>Ascomycota</taxon>
        <taxon>Pezizomycotina</taxon>
        <taxon>Sordariomycetes</taxon>
        <taxon>Hypocreomycetidae</taxon>
        <taxon>Hypocreales</taxon>
        <taxon>Bionectriaceae</taxon>
        <taxon>Geosmithia</taxon>
    </lineage>
</organism>
<feature type="domain" description="Aminotransferase class I/classII large" evidence="10">
    <location>
        <begin position="367"/>
        <end position="744"/>
    </location>
</feature>
<evidence type="ECO:0000256" key="5">
    <source>
        <dbReference type="ARBA" id="ARBA00022576"/>
    </source>
</evidence>
<evidence type="ECO:0000256" key="8">
    <source>
        <dbReference type="ARBA" id="ARBA00022898"/>
    </source>
</evidence>
<dbReference type="Pfam" id="PF01546">
    <property type="entry name" value="Peptidase_M20"/>
    <property type="match status" value="1"/>
</dbReference>
<dbReference type="GO" id="GO:0016787">
    <property type="term" value="F:hydrolase activity"/>
    <property type="evidence" value="ECO:0007669"/>
    <property type="project" value="UniProtKB-KW"/>
</dbReference>
<dbReference type="AlphaFoldDB" id="A0A9P4YYG6"/>
<dbReference type="PROSITE" id="PS00105">
    <property type="entry name" value="AA_TRANSFER_CLASS_1"/>
    <property type="match status" value="1"/>
</dbReference>
<proteinExistence type="inferred from homology"/>
<evidence type="ECO:0000313" key="13">
    <source>
        <dbReference type="Proteomes" id="UP000749293"/>
    </source>
</evidence>
<keyword evidence="7" id="KW-0378">Hydrolase</keyword>
<dbReference type="EMBL" id="JAANYQ010000003">
    <property type="protein sequence ID" value="KAF4125408.1"/>
    <property type="molecule type" value="Genomic_DNA"/>
</dbReference>
<dbReference type="InterPro" id="IPR036264">
    <property type="entry name" value="Bact_exopeptidase_dim_dom"/>
</dbReference>
<comment type="similarity">
    <text evidence="2">Belongs to the peptidase M20A family.</text>
</comment>
<keyword evidence="13" id="KW-1185">Reference proteome</keyword>
<keyword evidence="5 9" id="KW-0032">Aminotransferase</keyword>
<gene>
    <name evidence="12" type="ORF">GMORB2_4248</name>
</gene>
<reference evidence="12" key="1">
    <citation type="submission" date="2020-03" db="EMBL/GenBank/DDBJ databases">
        <title>Site-based positive gene gene selection in Geosmithia morbida across the United States reveals a broad range of putative effectors and factors for local host and environmental adapation.</title>
        <authorList>
            <person name="Onufrak A."/>
            <person name="Murdoch R.W."/>
            <person name="Gazis R."/>
            <person name="Huff M."/>
            <person name="Staton M."/>
            <person name="Klingeman W."/>
            <person name="Hadziabdic D."/>
        </authorList>
    </citation>
    <scope>NUCLEOTIDE SEQUENCE</scope>
    <source>
        <strain evidence="12">1262</strain>
    </source>
</reference>
<dbReference type="InterPro" id="IPR002933">
    <property type="entry name" value="Peptidase_M20"/>
</dbReference>
<evidence type="ECO:0000256" key="2">
    <source>
        <dbReference type="ARBA" id="ARBA00006247"/>
    </source>
</evidence>
<dbReference type="InterPro" id="IPR015424">
    <property type="entry name" value="PyrdxlP-dep_Trfase"/>
</dbReference>
<evidence type="ECO:0000259" key="11">
    <source>
        <dbReference type="Pfam" id="PF07687"/>
    </source>
</evidence>
<dbReference type="Gene3D" id="3.90.1150.10">
    <property type="entry name" value="Aspartate Aminotransferase, domain 1"/>
    <property type="match status" value="1"/>
</dbReference>
<dbReference type="Gene3D" id="3.40.630.10">
    <property type="entry name" value="Zn peptidases"/>
    <property type="match status" value="1"/>
</dbReference>
<dbReference type="GO" id="GO:0030170">
    <property type="term" value="F:pyridoxal phosphate binding"/>
    <property type="evidence" value="ECO:0007669"/>
    <property type="project" value="InterPro"/>
</dbReference>
<protein>
    <recommendedName>
        <fullName evidence="9">Aspartate aminotransferase</fullName>
        <ecNumber evidence="9">2.6.1.1</ecNumber>
    </recommendedName>
</protein>
<dbReference type="PANTHER" id="PTHR11879:SF20">
    <property type="entry name" value="ASPARTATE AMINOTRANSFERASE"/>
    <property type="match status" value="1"/>
</dbReference>
<evidence type="ECO:0000256" key="6">
    <source>
        <dbReference type="ARBA" id="ARBA00022679"/>
    </source>
</evidence>
<dbReference type="SUPFAM" id="SSF53187">
    <property type="entry name" value="Zn-dependent exopeptidases"/>
    <property type="match status" value="1"/>
</dbReference>
<dbReference type="InterPro" id="IPR001261">
    <property type="entry name" value="ArgE/DapE_CS"/>
</dbReference>
<evidence type="ECO:0000256" key="9">
    <source>
        <dbReference type="RuleBase" id="RU000480"/>
    </source>
</evidence>
<evidence type="ECO:0000256" key="1">
    <source>
        <dbReference type="ARBA" id="ARBA00001933"/>
    </source>
</evidence>
<dbReference type="GO" id="GO:0006532">
    <property type="term" value="P:aspartate biosynthetic process"/>
    <property type="evidence" value="ECO:0007669"/>
    <property type="project" value="TreeGrafter"/>
</dbReference>
<dbReference type="PRINTS" id="PR00799">
    <property type="entry name" value="TRANSAMINASE"/>
</dbReference>
<comment type="caution">
    <text evidence="12">The sequence shown here is derived from an EMBL/GenBank/DDBJ whole genome shotgun (WGS) entry which is preliminary data.</text>
</comment>
<dbReference type="PANTHER" id="PTHR11879">
    <property type="entry name" value="ASPARTATE AMINOTRANSFERASE"/>
    <property type="match status" value="1"/>
</dbReference>
<dbReference type="InterPro" id="IPR004838">
    <property type="entry name" value="NHTrfase_class1_PyrdxlP-BS"/>
</dbReference>
<dbReference type="Pfam" id="PF00155">
    <property type="entry name" value="Aminotran_1_2"/>
    <property type="match status" value="1"/>
</dbReference>
<dbReference type="SUPFAM" id="SSF55031">
    <property type="entry name" value="Bacterial exopeptidase dimerisation domain"/>
    <property type="match status" value="1"/>
</dbReference>
<comment type="catalytic activity">
    <reaction evidence="9">
        <text>L-aspartate + 2-oxoglutarate = oxaloacetate + L-glutamate</text>
        <dbReference type="Rhea" id="RHEA:21824"/>
        <dbReference type="ChEBI" id="CHEBI:16452"/>
        <dbReference type="ChEBI" id="CHEBI:16810"/>
        <dbReference type="ChEBI" id="CHEBI:29985"/>
        <dbReference type="ChEBI" id="CHEBI:29991"/>
        <dbReference type="EC" id="2.6.1.1"/>
    </reaction>
</comment>
<dbReference type="Pfam" id="PF07687">
    <property type="entry name" value="M20_dimer"/>
    <property type="match status" value="1"/>
</dbReference>
<dbReference type="NCBIfam" id="NF006719">
    <property type="entry name" value="PRK09257.1"/>
    <property type="match status" value="1"/>
</dbReference>
<comment type="miscellaneous">
    <text evidence="9">In eukaryotes there are cytoplasmic, mitochondrial and chloroplastic isozymes.</text>
</comment>
<feature type="domain" description="Peptidase M20 dimerisation" evidence="11">
    <location>
        <begin position="162"/>
        <end position="259"/>
    </location>
</feature>
<evidence type="ECO:0000256" key="4">
    <source>
        <dbReference type="ARBA" id="ARBA00011738"/>
    </source>
</evidence>
<dbReference type="GO" id="GO:0005829">
    <property type="term" value="C:cytosol"/>
    <property type="evidence" value="ECO:0007669"/>
    <property type="project" value="TreeGrafter"/>
</dbReference>
<dbReference type="Gene3D" id="3.30.70.360">
    <property type="match status" value="1"/>
</dbReference>
<dbReference type="PROSITE" id="PS00759">
    <property type="entry name" value="ARGE_DAPE_CPG2_2"/>
    <property type="match status" value="1"/>
</dbReference>
<dbReference type="GeneID" id="55970476"/>
<dbReference type="EC" id="2.6.1.1" evidence="9"/>
<dbReference type="Gene3D" id="3.40.640.10">
    <property type="entry name" value="Type I PLP-dependent aspartate aminotransferase-like (Major domain)"/>
    <property type="match status" value="1"/>
</dbReference>
<dbReference type="Proteomes" id="UP000749293">
    <property type="component" value="Unassembled WGS sequence"/>
</dbReference>
<dbReference type="PROSITE" id="PS00758">
    <property type="entry name" value="ARGE_DAPE_CPG2_1"/>
    <property type="match status" value="1"/>
</dbReference>
<evidence type="ECO:0000256" key="7">
    <source>
        <dbReference type="ARBA" id="ARBA00022801"/>
    </source>
</evidence>
<dbReference type="RefSeq" id="XP_035324060.1">
    <property type="nucleotide sequence ID" value="XM_035466223.1"/>
</dbReference>
<name>A0A9P4YYG6_9HYPO</name>
<comment type="similarity">
    <text evidence="3">Belongs to the class-I pyridoxal-phosphate-dependent aminotransferase family.</text>
</comment>
<accession>A0A9P4YYG6</accession>
<dbReference type="InterPro" id="IPR011650">
    <property type="entry name" value="Peptidase_M20_dimer"/>
</dbReference>
<evidence type="ECO:0000313" key="12">
    <source>
        <dbReference type="EMBL" id="KAF4125408.1"/>
    </source>
</evidence>
<dbReference type="InterPro" id="IPR004839">
    <property type="entry name" value="Aminotransferase_I/II_large"/>
</dbReference>
<dbReference type="CDD" id="cd00609">
    <property type="entry name" value="AAT_like"/>
    <property type="match status" value="1"/>
</dbReference>